<accession>A0ABW4P0I6</accession>
<dbReference type="Gene3D" id="6.10.140.190">
    <property type="match status" value="1"/>
</dbReference>
<feature type="domain" description="Transcription regulator PadR C-terminal" evidence="2">
    <location>
        <begin position="92"/>
        <end position="180"/>
    </location>
</feature>
<dbReference type="InterPro" id="IPR018309">
    <property type="entry name" value="Tscrpt_reg_PadR_C"/>
</dbReference>
<dbReference type="Pfam" id="PF10400">
    <property type="entry name" value="Vir_act_alpha_C"/>
    <property type="match status" value="1"/>
</dbReference>
<evidence type="ECO:0000259" key="1">
    <source>
        <dbReference type="Pfam" id="PF03551"/>
    </source>
</evidence>
<sequence>MALRDAILAALTKGEYSGYDLAKAFDVTVANFWTATPQQLYRELDRMHQDGLIVARTVEQEKRPNKRTYTLTAAGRAALGEFVVSTPKPIAIRDELLVQVEAMTAESVPAVRDSVARKLEVSQAKLRRYEDRREYLLAGRTEHRFLVEADENLGSYLTLARGIAFEQENVRWCELVLDALPERD</sequence>
<dbReference type="SUPFAM" id="SSF46785">
    <property type="entry name" value="Winged helix' DNA-binding domain"/>
    <property type="match status" value="1"/>
</dbReference>
<evidence type="ECO:0000313" key="4">
    <source>
        <dbReference type="Proteomes" id="UP001597286"/>
    </source>
</evidence>
<feature type="domain" description="Transcription regulator PadR N-terminal" evidence="1">
    <location>
        <begin position="7"/>
        <end position="80"/>
    </location>
</feature>
<keyword evidence="4" id="KW-1185">Reference proteome</keyword>
<dbReference type="RefSeq" id="WP_378484154.1">
    <property type="nucleotide sequence ID" value="NZ_JBHUFB010000007.1"/>
</dbReference>
<evidence type="ECO:0000259" key="2">
    <source>
        <dbReference type="Pfam" id="PF10400"/>
    </source>
</evidence>
<proteinExistence type="predicted"/>
<dbReference type="Gene3D" id="1.10.10.10">
    <property type="entry name" value="Winged helix-like DNA-binding domain superfamily/Winged helix DNA-binding domain"/>
    <property type="match status" value="1"/>
</dbReference>
<dbReference type="Proteomes" id="UP001597286">
    <property type="component" value="Unassembled WGS sequence"/>
</dbReference>
<reference evidence="4" key="1">
    <citation type="journal article" date="2019" name="Int. J. Syst. Evol. Microbiol.">
        <title>The Global Catalogue of Microorganisms (GCM) 10K type strain sequencing project: providing services to taxonomists for standard genome sequencing and annotation.</title>
        <authorList>
            <consortium name="The Broad Institute Genomics Platform"/>
            <consortium name="The Broad Institute Genome Sequencing Center for Infectious Disease"/>
            <person name="Wu L."/>
            <person name="Ma J."/>
        </authorList>
    </citation>
    <scope>NUCLEOTIDE SEQUENCE [LARGE SCALE GENOMIC DNA]</scope>
    <source>
        <strain evidence="4">DT72</strain>
    </source>
</reference>
<name>A0ABW4P0I6_9NOCA</name>
<protein>
    <submittedName>
        <fullName evidence="3">PadR family transcriptional regulator</fullName>
    </submittedName>
</protein>
<dbReference type="PANTHER" id="PTHR43252:SF4">
    <property type="entry name" value="TRANSCRIPTIONAL REGULATORY PROTEIN"/>
    <property type="match status" value="1"/>
</dbReference>
<organism evidence="3 4">
    <name type="scientific">Rhodococcus gannanensis</name>
    <dbReference type="NCBI Taxonomy" id="1960308"/>
    <lineage>
        <taxon>Bacteria</taxon>
        <taxon>Bacillati</taxon>
        <taxon>Actinomycetota</taxon>
        <taxon>Actinomycetes</taxon>
        <taxon>Mycobacteriales</taxon>
        <taxon>Nocardiaceae</taxon>
        <taxon>Rhodococcus</taxon>
    </lineage>
</organism>
<dbReference type="Pfam" id="PF03551">
    <property type="entry name" value="PadR"/>
    <property type="match status" value="1"/>
</dbReference>
<dbReference type="InterPro" id="IPR005149">
    <property type="entry name" value="Tscrpt_reg_PadR_N"/>
</dbReference>
<dbReference type="InterPro" id="IPR036390">
    <property type="entry name" value="WH_DNA-bd_sf"/>
</dbReference>
<evidence type="ECO:0000313" key="3">
    <source>
        <dbReference type="EMBL" id="MFD1811623.1"/>
    </source>
</evidence>
<dbReference type="PANTHER" id="PTHR43252">
    <property type="entry name" value="TRANSCRIPTIONAL REGULATOR YQJI"/>
    <property type="match status" value="1"/>
</dbReference>
<dbReference type="EMBL" id="JBHUFB010000007">
    <property type="protein sequence ID" value="MFD1811623.1"/>
    <property type="molecule type" value="Genomic_DNA"/>
</dbReference>
<gene>
    <name evidence="3" type="ORF">ACFSJG_05310</name>
</gene>
<comment type="caution">
    <text evidence="3">The sequence shown here is derived from an EMBL/GenBank/DDBJ whole genome shotgun (WGS) entry which is preliminary data.</text>
</comment>
<dbReference type="InterPro" id="IPR036388">
    <property type="entry name" value="WH-like_DNA-bd_sf"/>
</dbReference>